<evidence type="ECO:0000313" key="2">
    <source>
        <dbReference type="EMBL" id="ACZ37553.1"/>
    </source>
</evidence>
<dbReference type="RefSeq" id="WP_012870602.1">
    <property type="nucleotide sequence ID" value="NC_013523.1"/>
</dbReference>
<name>D1C5N7_SPHTD</name>
<dbReference type="InterPro" id="IPR051790">
    <property type="entry name" value="Cytochrome_c-biogenesis_DsbD"/>
</dbReference>
<keyword evidence="1" id="KW-1133">Transmembrane helix</keyword>
<feature type="transmembrane region" description="Helical" evidence="1">
    <location>
        <begin position="187"/>
        <end position="208"/>
    </location>
</feature>
<dbReference type="HOGENOM" id="CLU_055985_1_0_0"/>
<reference evidence="3" key="1">
    <citation type="submission" date="2009-11" db="EMBL/GenBank/DDBJ databases">
        <title>The complete chromosome 1 of Sphaerobacter thermophilus DSM 20745.</title>
        <authorList>
            <person name="Lucas S."/>
            <person name="Copeland A."/>
            <person name="Lapidus A."/>
            <person name="Glavina del Rio T."/>
            <person name="Dalin E."/>
            <person name="Tice H."/>
            <person name="Bruce D."/>
            <person name="Goodwin L."/>
            <person name="Pitluck S."/>
            <person name="Kyrpides N."/>
            <person name="Mavromatis K."/>
            <person name="Ivanova N."/>
            <person name="Mikhailova N."/>
            <person name="LaButti K.M."/>
            <person name="Clum A."/>
            <person name="Sun H.I."/>
            <person name="Brettin T."/>
            <person name="Detter J.C."/>
            <person name="Han C."/>
            <person name="Larimer F."/>
            <person name="Land M."/>
            <person name="Hauser L."/>
            <person name="Markowitz V."/>
            <person name="Cheng J.F."/>
            <person name="Hugenholtz P."/>
            <person name="Woyke T."/>
            <person name="Wu D."/>
            <person name="Steenblock K."/>
            <person name="Schneider S."/>
            <person name="Pukall R."/>
            <person name="Goeker M."/>
            <person name="Klenk H.P."/>
            <person name="Eisen J.A."/>
        </authorList>
    </citation>
    <scope>NUCLEOTIDE SEQUENCE [LARGE SCALE GENOMIC DNA]</scope>
    <source>
        <strain evidence="3">ATCC 49802 / DSM 20745 / S 6022</strain>
    </source>
</reference>
<dbReference type="EMBL" id="CP001823">
    <property type="protein sequence ID" value="ACZ37553.1"/>
    <property type="molecule type" value="Genomic_DNA"/>
</dbReference>
<gene>
    <name evidence="2" type="ordered locus">Sthe_0114</name>
</gene>
<protein>
    <submittedName>
        <fullName evidence="2">Cytochrome c biogenesis protein transmembrane region</fullName>
    </submittedName>
</protein>
<evidence type="ECO:0000313" key="3">
    <source>
        <dbReference type="Proteomes" id="UP000002027"/>
    </source>
</evidence>
<dbReference type="KEGG" id="sti:Sthe_0114"/>
<accession>D1C5N7</accession>
<proteinExistence type="predicted"/>
<keyword evidence="1 2" id="KW-0812">Transmembrane</keyword>
<dbReference type="AlphaFoldDB" id="D1C5N7"/>
<dbReference type="PANTHER" id="PTHR31272">
    <property type="entry name" value="CYTOCHROME C-TYPE BIOGENESIS PROTEIN HI_1454-RELATED"/>
    <property type="match status" value="1"/>
</dbReference>
<organism evidence="2 3">
    <name type="scientific">Sphaerobacter thermophilus (strain ATCC 49802 / DSM 20745 / KCCM 41009 / NCIMB 13125 / S 6022)</name>
    <dbReference type="NCBI Taxonomy" id="479434"/>
    <lineage>
        <taxon>Bacteria</taxon>
        <taxon>Pseudomonadati</taxon>
        <taxon>Thermomicrobiota</taxon>
        <taxon>Thermomicrobia</taxon>
        <taxon>Sphaerobacterales</taxon>
        <taxon>Sphaerobacterineae</taxon>
        <taxon>Sphaerobacteraceae</taxon>
        <taxon>Sphaerobacter</taxon>
    </lineage>
</organism>
<dbReference type="STRING" id="479434.Sthe_0114"/>
<dbReference type="InParanoid" id="D1C5N7"/>
<feature type="transmembrane region" description="Helical" evidence="1">
    <location>
        <begin position="103"/>
        <end position="122"/>
    </location>
</feature>
<keyword evidence="3" id="KW-1185">Reference proteome</keyword>
<sequence>MTQFQEMAVVWLSGLASMLPLGYAFGAGMLAAVNPCGFAMLPAYLSLYLGVDDGPAAQPNVLRRLGRAVLVGGTVSSGFVLLFAAVGLIISAGGYALVNAMPWLGALMGVVMIVLGFLLLLGRTVSPATFERIAASLSTSPQRSIRGFFLFGLAYGIASLGCTLPVFLVAVGGALTGAGPVQGLTRFILYSLGMATIIVSLTVTLSLFKAGLVGLLRRAMPYVHSAAAVLVLLAGFWIVFYWSDQLFG</sequence>
<reference evidence="2 3" key="2">
    <citation type="journal article" date="2010" name="Stand. Genomic Sci.">
        <title>Complete genome sequence of Desulfohalobium retbaense type strain (HR(100)).</title>
        <authorList>
            <person name="Spring S."/>
            <person name="Nolan M."/>
            <person name="Lapidus A."/>
            <person name="Glavina Del Rio T."/>
            <person name="Copeland A."/>
            <person name="Tice H."/>
            <person name="Cheng J.F."/>
            <person name="Lucas S."/>
            <person name="Land M."/>
            <person name="Chen F."/>
            <person name="Bruce D."/>
            <person name="Goodwin L."/>
            <person name="Pitluck S."/>
            <person name="Ivanova N."/>
            <person name="Mavromatis K."/>
            <person name="Mikhailova N."/>
            <person name="Pati A."/>
            <person name="Chen A."/>
            <person name="Palaniappan K."/>
            <person name="Hauser L."/>
            <person name="Chang Y.J."/>
            <person name="Jeffries C.D."/>
            <person name="Munk C."/>
            <person name="Kiss H."/>
            <person name="Chain P."/>
            <person name="Han C."/>
            <person name="Brettin T."/>
            <person name="Detter J.C."/>
            <person name="Schuler E."/>
            <person name="Goker M."/>
            <person name="Rohde M."/>
            <person name="Bristow J."/>
            <person name="Eisen J.A."/>
            <person name="Markowitz V."/>
            <person name="Hugenholtz P."/>
            <person name="Kyrpides N.C."/>
            <person name="Klenk H.P."/>
        </authorList>
    </citation>
    <scope>NUCLEOTIDE SEQUENCE [LARGE SCALE GENOMIC DNA]</scope>
    <source>
        <strain evidence="3">ATCC 49802 / DSM 20745 / S 6022</strain>
    </source>
</reference>
<feature type="transmembrane region" description="Helical" evidence="1">
    <location>
        <begin position="68"/>
        <end position="97"/>
    </location>
</feature>
<dbReference type="eggNOG" id="COG0785">
    <property type="taxonomic scope" value="Bacteria"/>
</dbReference>
<feature type="transmembrane region" description="Helical" evidence="1">
    <location>
        <begin position="20"/>
        <end position="47"/>
    </location>
</feature>
<keyword evidence="1" id="KW-0472">Membrane</keyword>
<dbReference type="PANTHER" id="PTHR31272:SF4">
    <property type="entry name" value="CYTOCHROME C-TYPE BIOGENESIS PROTEIN HI_1454-RELATED"/>
    <property type="match status" value="1"/>
</dbReference>
<feature type="transmembrane region" description="Helical" evidence="1">
    <location>
        <begin position="148"/>
        <end position="175"/>
    </location>
</feature>
<dbReference type="OrthoDB" id="5244297at2"/>
<dbReference type="Proteomes" id="UP000002027">
    <property type="component" value="Chromosome 1"/>
</dbReference>
<feature type="transmembrane region" description="Helical" evidence="1">
    <location>
        <begin position="220"/>
        <end position="242"/>
    </location>
</feature>
<evidence type="ECO:0000256" key="1">
    <source>
        <dbReference type="SAM" id="Phobius"/>
    </source>
</evidence>